<evidence type="ECO:0000313" key="2">
    <source>
        <dbReference type="Proteomes" id="UP000523000"/>
    </source>
</evidence>
<dbReference type="Proteomes" id="UP000523000">
    <property type="component" value="Unassembled WGS sequence"/>
</dbReference>
<sequence>MALANWDVNPSAARAVIAGVRGHAESFEPLEKALKASVEDAAASSKSTSIAGALQSTYEGYLAKVAAVAGLSALKVVNQADKIVNAFVDADKTMASIARQAIDEVPSSLANAQ</sequence>
<dbReference type="Pfam" id="PF20117">
    <property type="entry name" value="DUF6507"/>
    <property type="match status" value="1"/>
</dbReference>
<organism evidence="1 2">
    <name type="scientific">Paeniglutamicibacter cryotolerans</name>
    <dbReference type="NCBI Taxonomy" id="670079"/>
    <lineage>
        <taxon>Bacteria</taxon>
        <taxon>Bacillati</taxon>
        <taxon>Actinomycetota</taxon>
        <taxon>Actinomycetes</taxon>
        <taxon>Micrococcales</taxon>
        <taxon>Micrococcaceae</taxon>
        <taxon>Paeniglutamicibacter</taxon>
    </lineage>
</organism>
<evidence type="ECO:0000313" key="1">
    <source>
        <dbReference type="EMBL" id="MBB2994626.1"/>
    </source>
</evidence>
<dbReference type="RefSeq" id="WP_183509983.1">
    <property type="nucleotide sequence ID" value="NZ_BAABGK010000023.1"/>
</dbReference>
<reference evidence="1 2" key="1">
    <citation type="submission" date="2020-08" db="EMBL/GenBank/DDBJ databases">
        <title>Sequencing the genomes of 1000 actinobacteria strains.</title>
        <authorList>
            <person name="Klenk H.-P."/>
        </authorList>
    </citation>
    <scope>NUCLEOTIDE SEQUENCE [LARGE SCALE GENOMIC DNA]</scope>
    <source>
        <strain evidence="1 2">DSM 22826</strain>
    </source>
</reference>
<dbReference type="AlphaFoldDB" id="A0A839QKS0"/>
<gene>
    <name evidence="1" type="ORF">E9229_000817</name>
</gene>
<name>A0A839QKS0_9MICC</name>
<comment type="caution">
    <text evidence="1">The sequence shown here is derived from an EMBL/GenBank/DDBJ whole genome shotgun (WGS) entry which is preliminary data.</text>
</comment>
<protein>
    <submittedName>
        <fullName evidence="1">Uncharacterized protein</fullName>
    </submittedName>
</protein>
<dbReference type="InterPro" id="IPR045436">
    <property type="entry name" value="DUF6507"/>
</dbReference>
<accession>A0A839QKS0</accession>
<keyword evidence="2" id="KW-1185">Reference proteome</keyword>
<proteinExistence type="predicted"/>
<dbReference type="EMBL" id="JACHVS010000001">
    <property type="protein sequence ID" value="MBB2994626.1"/>
    <property type="molecule type" value="Genomic_DNA"/>
</dbReference>